<reference evidence="1" key="3">
    <citation type="journal article" date="2017" name="Nature">
        <title>Genome sequence of the progenitor of the wheat D genome Aegilops tauschii.</title>
        <authorList>
            <person name="Luo M.C."/>
            <person name="Gu Y.Q."/>
            <person name="Puiu D."/>
            <person name="Wang H."/>
            <person name="Twardziok S.O."/>
            <person name="Deal K.R."/>
            <person name="Huo N."/>
            <person name="Zhu T."/>
            <person name="Wang L."/>
            <person name="Wang Y."/>
            <person name="McGuire P.E."/>
            <person name="Liu S."/>
            <person name="Long H."/>
            <person name="Ramasamy R.K."/>
            <person name="Rodriguez J.C."/>
            <person name="Van S.L."/>
            <person name="Yuan L."/>
            <person name="Wang Z."/>
            <person name="Xia Z."/>
            <person name="Xiao L."/>
            <person name="Anderson O.D."/>
            <person name="Ouyang S."/>
            <person name="Liang Y."/>
            <person name="Zimin A.V."/>
            <person name="Pertea G."/>
            <person name="Qi P."/>
            <person name="Bennetzen J.L."/>
            <person name="Dai X."/>
            <person name="Dawson M.W."/>
            <person name="Muller H.G."/>
            <person name="Kugler K."/>
            <person name="Rivarola-Duarte L."/>
            <person name="Spannagl M."/>
            <person name="Mayer K.F.X."/>
            <person name="Lu F.H."/>
            <person name="Bevan M.W."/>
            <person name="Leroy P."/>
            <person name="Li P."/>
            <person name="You F.M."/>
            <person name="Sun Q."/>
            <person name="Liu Z."/>
            <person name="Lyons E."/>
            <person name="Wicker T."/>
            <person name="Salzberg S.L."/>
            <person name="Devos K.M."/>
            <person name="Dvorak J."/>
        </authorList>
    </citation>
    <scope>NUCLEOTIDE SEQUENCE [LARGE SCALE GENOMIC DNA]</scope>
    <source>
        <strain evidence="1">cv. AL8/78</strain>
    </source>
</reference>
<evidence type="ECO:0000313" key="1">
    <source>
        <dbReference type="EnsemblPlants" id="AET6Gv20260900.16"/>
    </source>
</evidence>
<dbReference type="Proteomes" id="UP000015105">
    <property type="component" value="Chromosome 6D"/>
</dbReference>
<reference evidence="2" key="1">
    <citation type="journal article" date="2014" name="Science">
        <title>Ancient hybridizations among the ancestral genomes of bread wheat.</title>
        <authorList>
            <consortium name="International Wheat Genome Sequencing Consortium,"/>
            <person name="Marcussen T."/>
            <person name="Sandve S.R."/>
            <person name="Heier L."/>
            <person name="Spannagl M."/>
            <person name="Pfeifer M."/>
            <person name="Jakobsen K.S."/>
            <person name="Wulff B.B."/>
            <person name="Steuernagel B."/>
            <person name="Mayer K.F."/>
            <person name="Olsen O.A."/>
        </authorList>
    </citation>
    <scope>NUCLEOTIDE SEQUENCE [LARGE SCALE GENOMIC DNA]</scope>
    <source>
        <strain evidence="2">cv. AL8/78</strain>
    </source>
</reference>
<protein>
    <submittedName>
        <fullName evidence="1">Uncharacterized protein</fullName>
    </submittedName>
</protein>
<proteinExistence type="predicted"/>
<organism evidence="1 2">
    <name type="scientific">Aegilops tauschii subsp. strangulata</name>
    <name type="common">Goatgrass</name>
    <dbReference type="NCBI Taxonomy" id="200361"/>
    <lineage>
        <taxon>Eukaryota</taxon>
        <taxon>Viridiplantae</taxon>
        <taxon>Streptophyta</taxon>
        <taxon>Embryophyta</taxon>
        <taxon>Tracheophyta</taxon>
        <taxon>Spermatophyta</taxon>
        <taxon>Magnoliopsida</taxon>
        <taxon>Liliopsida</taxon>
        <taxon>Poales</taxon>
        <taxon>Poaceae</taxon>
        <taxon>BOP clade</taxon>
        <taxon>Pooideae</taxon>
        <taxon>Triticodae</taxon>
        <taxon>Triticeae</taxon>
        <taxon>Triticinae</taxon>
        <taxon>Aegilops</taxon>
    </lineage>
</organism>
<dbReference type="EnsemblPlants" id="AET6Gv20260900.16">
    <property type="protein sequence ID" value="AET6Gv20260900.16"/>
    <property type="gene ID" value="AET6Gv20260900"/>
</dbReference>
<dbReference type="AlphaFoldDB" id="A0A453N7V7"/>
<keyword evidence="2" id="KW-1185">Reference proteome</keyword>
<name>A0A453N7V7_AEGTS</name>
<reference evidence="1" key="5">
    <citation type="journal article" date="2021" name="G3 (Bethesda)">
        <title>Aegilops tauschii genome assembly Aet v5.0 features greater sequence contiguity and improved annotation.</title>
        <authorList>
            <person name="Wang L."/>
            <person name="Zhu T."/>
            <person name="Rodriguez J.C."/>
            <person name="Deal K.R."/>
            <person name="Dubcovsky J."/>
            <person name="McGuire P.E."/>
            <person name="Lux T."/>
            <person name="Spannagl M."/>
            <person name="Mayer K.F.X."/>
            <person name="Baldrich P."/>
            <person name="Meyers B.C."/>
            <person name="Huo N."/>
            <person name="Gu Y.Q."/>
            <person name="Zhou H."/>
            <person name="Devos K.M."/>
            <person name="Bennetzen J.L."/>
            <person name="Unver T."/>
            <person name="Budak H."/>
            <person name="Gulick P.J."/>
            <person name="Galiba G."/>
            <person name="Kalapos B."/>
            <person name="Nelson D.R."/>
            <person name="Li P."/>
            <person name="You F.M."/>
            <person name="Luo M.C."/>
            <person name="Dvorak J."/>
        </authorList>
    </citation>
    <scope>NUCLEOTIDE SEQUENCE [LARGE SCALE GENOMIC DNA]</scope>
    <source>
        <strain evidence="1">cv. AL8/78</strain>
    </source>
</reference>
<evidence type="ECO:0000313" key="2">
    <source>
        <dbReference type="Proteomes" id="UP000015105"/>
    </source>
</evidence>
<dbReference type="Gramene" id="AET6Gv20260900.16">
    <property type="protein sequence ID" value="AET6Gv20260900.16"/>
    <property type="gene ID" value="AET6Gv20260900"/>
</dbReference>
<accession>A0A453N7V7</accession>
<sequence>SFSWLCHSRLCRVISDRVIAEGLRPDESNFDVGPVFVMSSSSSTEAPQKMIQGKVRHLPVVWSLPCWTLPFLCDAISRMEKVAEQGSAIATAVEGVDG</sequence>
<reference evidence="2" key="2">
    <citation type="journal article" date="2017" name="Nat. Plants">
        <title>The Aegilops tauschii genome reveals multiple impacts of transposons.</title>
        <authorList>
            <person name="Zhao G."/>
            <person name="Zou C."/>
            <person name="Li K."/>
            <person name="Wang K."/>
            <person name="Li T."/>
            <person name="Gao L."/>
            <person name="Zhang X."/>
            <person name="Wang H."/>
            <person name="Yang Z."/>
            <person name="Liu X."/>
            <person name="Jiang W."/>
            <person name="Mao L."/>
            <person name="Kong X."/>
            <person name="Jiao Y."/>
            <person name="Jia J."/>
        </authorList>
    </citation>
    <scope>NUCLEOTIDE SEQUENCE [LARGE SCALE GENOMIC DNA]</scope>
    <source>
        <strain evidence="2">cv. AL8/78</strain>
    </source>
</reference>
<reference evidence="1" key="4">
    <citation type="submission" date="2019-03" db="UniProtKB">
        <authorList>
            <consortium name="EnsemblPlants"/>
        </authorList>
    </citation>
    <scope>IDENTIFICATION</scope>
</reference>